<dbReference type="Proteomes" id="UP000005723">
    <property type="component" value="Unassembled WGS sequence"/>
</dbReference>
<dbReference type="AlphaFoldDB" id="D4E5M2"/>
<dbReference type="HOGENOM" id="CLU_2755615_0_0_6"/>
<gene>
    <name evidence="1" type="ORF">HMPREF0758_3472</name>
</gene>
<evidence type="ECO:0000313" key="1">
    <source>
        <dbReference type="EMBL" id="EFE95038.1"/>
    </source>
</evidence>
<organism evidence="1 2">
    <name type="scientific">Serratia odorifera DSM 4582</name>
    <dbReference type="NCBI Taxonomy" id="667129"/>
    <lineage>
        <taxon>Bacteria</taxon>
        <taxon>Pseudomonadati</taxon>
        <taxon>Pseudomonadota</taxon>
        <taxon>Gammaproteobacteria</taxon>
        <taxon>Enterobacterales</taxon>
        <taxon>Yersiniaceae</taxon>
        <taxon>Serratia</taxon>
    </lineage>
</organism>
<reference evidence="1 2" key="1">
    <citation type="submission" date="2010-01" db="EMBL/GenBank/DDBJ databases">
        <authorList>
            <person name="Muzny D."/>
            <person name="Qin X."/>
            <person name="Deng J."/>
            <person name="Jiang H."/>
            <person name="Liu Y."/>
            <person name="Qu J."/>
            <person name="Song X.-Z."/>
            <person name="Zhang L."/>
            <person name="Thornton R."/>
            <person name="Coyle M."/>
            <person name="Francisco L."/>
            <person name="Jackson L."/>
            <person name="Javaid M."/>
            <person name="Korchina V."/>
            <person name="Kovar C."/>
            <person name="Mata R."/>
            <person name="Mathew T."/>
            <person name="Ngo R."/>
            <person name="Nguyen L."/>
            <person name="Nguyen N."/>
            <person name="Okwuonu G."/>
            <person name="Ongeri F."/>
            <person name="Pham C."/>
            <person name="Simmons D."/>
            <person name="Wilczek-Boney K."/>
            <person name="Hale W."/>
            <person name="Jakkamsetti A."/>
            <person name="Pham P."/>
            <person name="Ruth R."/>
            <person name="San Lucas F."/>
            <person name="Warren J."/>
            <person name="Zhang J."/>
            <person name="Zhao Z."/>
            <person name="Zhou C."/>
            <person name="Zhu D."/>
            <person name="Lee S."/>
            <person name="Bess C."/>
            <person name="Blankenburg K."/>
            <person name="Forbes L."/>
            <person name="Fu Q."/>
            <person name="Gubbala S."/>
            <person name="Hirani K."/>
            <person name="Jayaseelan J.C."/>
            <person name="Lara F."/>
            <person name="Munidasa M."/>
            <person name="Palculict T."/>
            <person name="Patil S."/>
            <person name="Pu L.-L."/>
            <person name="Saada N."/>
            <person name="Tang L."/>
            <person name="Weissenberger G."/>
            <person name="Zhu Y."/>
            <person name="Hemphill L."/>
            <person name="Shang Y."/>
            <person name="Youmans B."/>
            <person name="Ayvaz T."/>
            <person name="Ross M."/>
            <person name="Santibanez J."/>
            <person name="Aqrawi P."/>
            <person name="Gross S."/>
            <person name="Joshi V."/>
            <person name="Fowler G."/>
            <person name="Nazareth L."/>
            <person name="Reid J."/>
            <person name="Worley K."/>
            <person name="Petrosino J."/>
            <person name="Highlander S."/>
            <person name="Gibbs R."/>
        </authorList>
    </citation>
    <scope>NUCLEOTIDE SEQUENCE [LARGE SCALE GENOMIC DNA]</scope>
    <source>
        <strain evidence="1 2">DSM 4582</strain>
    </source>
</reference>
<sequence>MVAIFLYSVNGMLHARPIYDDDNAVNASKKDGNWPVIAAFATGYRYLLPSIAKQSQLNDKLIVKSVTFDD</sequence>
<keyword evidence="2" id="KW-1185">Reference proteome</keyword>
<dbReference type="EMBL" id="ADBY01000050">
    <property type="protein sequence ID" value="EFE95038.1"/>
    <property type="molecule type" value="Genomic_DNA"/>
</dbReference>
<protein>
    <submittedName>
        <fullName evidence="1">Uncharacterized protein</fullName>
    </submittedName>
</protein>
<name>D4E5M2_SEROD</name>
<evidence type="ECO:0000313" key="2">
    <source>
        <dbReference type="Proteomes" id="UP000005723"/>
    </source>
</evidence>
<accession>D4E5M2</accession>
<proteinExistence type="predicted"/>
<comment type="caution">
    <text evidence="1">The sequence shown here is derived from an EMBL/GenBank/DDBJ whole genome shotgun (WGS) entry which is preliminary data.</text>
</comment>
<dbReference type="STRING" id="667129.HMPREF0758_3472"/>